<dbReference type="EMBL" id="JBHSGF010000010">
    <property type="protein sequence ID" value="MFC4556219.1"/>
    <property type="molecule type" value="Genomic_DNA"/>
</dbReference>
<dbReference type="NCBIfam" id="TIGR03883">
    <property type="entry name" value="DUF2342_F420"/>
    <property type="match status" value="1"/>
</dbReference>
<gene>
    <name evidence="1" type="ORF">ACFO3F_13255</name>
</gene>
<name>A0ABV9DEL5_9MICO</name>
<dbReference type="InterPro" id="IPR022454">
    <property type="entry name" value="CHP03883_F420-assoc"/>
</dbReference>
<organism evidence="1 2">
    <name type="scientific">Georgenia faecalis</name>
    <dbReference type="NCBI Taxonomy" id="2483799"/>
    <lineage>
        <taxon>Bacteria</taxon>
        <taxon>Bacillati</taxon>
        <taxon>Actinomycetota</taxon>
        <taxon>Actinomycetes</taxon>
        <taxon>Micrococcales</taxon>
        <taxon>Bogoriellaceae</taxon>
        <taxon>Georgenia</taxon>
    </lineage>
</organism>
<sequence>MSSSIDFRAAERRAARLVPPGPRASRAELDALVHVLRAAAGSAPAHVAAITGLHEAGAEAARRPVFVIDRARWAEANVAMFAHLTGDLLPEVTVPGAARLGGEELGIMLSVLSTKVLGQFDPFTPARHRPGQGVADPAGRLLLVAPNVLHVERELDLDAMDFRLWVCLHEQTHAVQFAAAPWLADHLASRLRALVGGMSDPEDGRQRIGRAVRAVLDTLGSRGGAGERQGAGPLVEAFLTPAEREHMASAVAVMSLLEGHADVVMDAVGPQVLPSIRRIRASFEKRRDGTGMVDILLRRLTGMDAKVAQYRDGAAFVRGVVAKVGHDGLNAVWTAPPLLPTPAEIADPDAWVRRVHG</sequence>
<dbReference type="GO" id="GO:0008237">
    <property type="term" value="F:metallopeptidase activity"/>
    <property type="evidence" value="ECO:0007669"/>
    <property type="project" value="UniProtKB-KW"/>
</dbReference>
<comment type="caution">
    <text evidence="1">The sequence shown here is derived from an EMBL/GenBank/DDBJ whole genome shotgun (WGS) entry which is preliminary data.</text>
</comment>
<dbReference type="Pfam" id="PF10103">
    <property type="entry name" value="Zincin_2"/>
    <property type="match status" value="1"/>
</dbReference>
<proteinExistence type="predicted"/>
<keyword evidence="1" id="KW-0482">Metalloprotease</keyword>
<evidence type="ECO:0000313" key="1">
    <source>
        <dbReference type="EMBL" id="MFC4556219.1"/>
    </source>
</evidence>
<protein>
    <submittedName>
        <fullName evidence="1">Zinc-dependent metalloprotease</fullName>
    </submittedName>
</protein>
<dbReference type="RefSeq" id="WP_122825034.1">
    <property type="nucleotide sequence ID" value="NZ_CP033325.1"/>
</dbReference>
<dbReference type="SUPFAM" id="SSF55486">
    <property type="entry name" value="Metalloproteases ('zincins'), catalytic domain"/>
    <property type="match status" value="1"/>
</dbReference>
<dbReference type="Gene3D" id="1.20.150.30">
    <property type="entry name" value="Zincin-like metallopeptidase, N-terminal domain"/>
    <property type="match status" value="1"/>
</dbReference>
<keyword evidence="1" id="KW-0378">Hydrolase</keyword>
<dbReference type="Proteomes" id="UP001595955">
    <property type="component" value="Unassembled WGS sequence"/>
</dbReference>
<evidence type="ECO:0000313" key="2">
    <source>
        <dbReference type="Proteomes" id="UP001595955"/>
    </source>
</evidence>
<dbReference type="InterPro" id="IPR018766">
    <property type="entry name" value="Zinicin_2"/>
</dbReference>
<dbReference type="PANTHER" id="PTHR39420">
    <property type="match status" value="1"/>
</dbReference>
<dbReference type="NCBIfam" id="TIGR03624">
    <property type="entry name" value="putative hydrolase"/>
    <property type="match status" value="1"/>
</dbReference>
<keyword evidence="1" id="KW-0645">Protease</keyword>
<accession>A0ABV9DEL5</accession>
<keyword evidence="2" id="KW-1185">Reference proteome</keyword>
<reference evidence="2" key="1">
    <citation type="journal article" date="2019" name="Int. J. Syst. Evol. Microbiol.">
        <title>The Global Catalogue of Microorganisms (GCM) 10K type strain sequencing project: providing services to taxonomists for standard genome sequencing and annotation.</title>
        <authorList>
            <consortium name="The Broad Institute Genomics Platform"/>
            <consortium name="The Broad Institute Genome Sequencing Center for Infectious Disease"/>
            <person name="Wu L."/>
            <person name="Ma J."/>
        </authorList>
    </citation>
    <scope>NUCLEOTIDE SEQUENCE [LARGE SCALE GENOMIC DNA]</scope>
    <source>
        <strain evidence="2">JCM 3369</strain>
    </source>
</reference>
<dbReference type="PANTHER" id="PTHR39420:SF1">
    <property type="entry name" value="HYDROLASE"/>
    <property type="match status" value="1"/>
</dbReference>
<dbReference type="InterPro" id="IPR042271">
    <property type="entry name" value="Zinicin_2_N"/>
</dbReference>